<name>A0ABP0QJ79_9DINO</name>
<dbReference type="InterPro" id="IPR025714">
    <property type="entry name" value="Methyltranfer_dom"/>
</dbReference>
<dbReference type="SUPFAM" id="SSF53335">
    <property type="entry name" value="S-adenosyl-L-methionine-dependent methyltransferases"/>
    <property type="match status" value="1"/>
</dbReference>
<evidence type="ECO:0000256" key="1">
    <source>
        <dbReference type="ARBA" id="ARBA00001961"/>
    </source>
</evidence>
<dbReference type="PANTHER" id="PTHR43685:SF2">
    <property type="entry name" value="GLYCOSYLTRANSFERASE 2-LIKE DOMAIN-CONTAINING PROTEIN"/>
    <property type="match status" value="1"/>
</dbReference>
<dbReference type="Gene3D" id="2.60.120.620">
    <property type="entry name" value="q2cbj1_9rhob like domain"/>
    <property type="match status" value="1"/>
</dbReference>
<dbReference type="Pfam" id="PF00535">
    <property type="entry name" value="Glycos_transf_2"/>
    <property type="match status" value="1"/>
</dbReference>
<keyword evidence="2" id="KW-0223">Dioxygenase</keyword>
<organism evidence="5 6">
    <name type="scientific">Durusdinium trenchii</name>
    <dbReference type="NCBI Taxonomy" id="1381693"/>
    <lineage>
        <taxon>Eukaryota</taxon>
        <taxon>Sar</taxon>
        <taxon>Alveolata</taxon>
        <taxon>Dinophyceae</taxon>
        <taxon>Suessiales</taxon>
        <taxon>Symbiodiniaceae</taxon>
        <taxon>Durusdinium</taxon>
    </lineage>
</organism>
<evidence type="ECO:0000313" key="5">
    <source>
        <dbReference type="EMBL" id="CAK9087520.1"/>
    </source>
</evidence>
<dbReference type="InterPro" id="IPR006620">
    <property type="entry name" value="Pro_4_hyd_alph"/>
</dbReference>
<evidence type="ECO:0000256" key="2">
    <source>
        <dbReference type="ARBA" id="ARBA00022964"/>
    </source>
</evidence>
<reference evidence="5 6" key="1">
    <citation type="submission" date="2024-02" db="EMBL/GenBank/DDBJ databases">
        <authorList>
            <person name="Chen Y."/>
            <person name="Shah S."/>
            <person name="Dougan E. K."/>
            <person name="Thang M."/>
            <person name="Chan C."/>
        </authorList>
    </citation>
    <scope>NUCLEOTIDE SEQUENCE [LARGE SCALE GENOMIC DNA]</scope>
</reference>
<dbReference type="Gene3D" id="3.90.550.10">
    <property type="entry name" value="Spore Coat Polysaccharide Biosynthesis Protein SpsA, Chain A"/>
    <property type="match status" value="1"/>
</dbReference>
<dbReference type="SUPFAM" id="SSF52540">
    <property type="entry name" value="P-loop containing nucleoside triphosphate hydrolases"/>
    <property type="match status" value="1"/>
</dbReference>
<dbReference type="EMBL" id="CAXAMN010024547">
    <property type="protein sequence ID" value="CAK9087520.1"/>
    <property type="molecule type" value="Genomic_DNA"/>
</dbReference>
<evidence type="ECO:0000313" key="6">
    <source>
        <dbReference type="Proteomes" id="UP001642484"/>
    </source>
</evidence>
<dbReference type="CDD" id="cd00761">
    <property type="entry name" value="Glyco_tranf_GTA_type"/>
    <property type="match status" value="1"/>
</dbReference>
<dbReference type="InterPro" id="IPR029063">
    <property type="entry name" value="SAM-dependent_MTases_sf"/>
</dbReference>
<dbReference type="PANTHER" id="PTHR43685">
    <property type="entry name" value="GLYCOSYLTRANSFERASE"/>
    <property type="match status" value="1"/>
</dbReference>
<dbReference type="SMART" id="SM00702">
    <property type="entry name" value="P4Hc"/>
    <property type="match status" value="1"/>
</dbReference>
<dbReference type="InterPro" id="IPR050834">
    <property type="entry name" value="Glycosyltransf_2"/>
</dbReference>
<dbReference type="InterPro" id="IPR029044">
    <property type="entry name" value="Nucleotide-diphossugar_trans"/>
</dbReference>
<proteinExistence type="predicted"/>
<dbReference type="InterPro" id="IPR027417">
    <property type="entry name" value="P-loop_NTPase"/>
</dbReference>
<accession>A0ABP0QJ79</accession>
<dbReference type="Pfam" id="PF13847">
    <property type="entry name" value="Methyltransf_31"/>
    <property type="match status" value="1"/>
</dbReference>
<dbReference type="InterPro" id="IPR001173">
    <property type="entry name" value="Glyco_trans_2-like"/>
</dbReference>
<feature type="domain" description="Prolyl 4-hydroxylase alpha subunit" evidence="4">
    <location>
        <begin position="21"/>
        <end position="199"/>
    </location>
</feature>
<evidence type="ECO:0000256" key="3">
    <source>
        <dbReference type="ARBA" id="ARBA00023002"/>
    </source>
</evidence>
<comment type="cofactor">
    <cofactor evidence="1">
        <name>L-ascorbate</name>
        <dbReference type="ChEBI" id="CHEBI:38290"/>
    </cofactor>
</comment>
<dbReference type="InterPro" id="IPR044862">
    <property type="entry name" value="Pro_4_hyd_alph_FE2OG_OXY"/>
</dbReference>
<comment type="caution">
    <text evidence="5">The sequence shown here is derived from an EMBL/GenBank/DDBJ whole genome shotgun (WGS) entry which is preliminary data.</text>
</comment>
<dbReference type="Gene3D" id="3.40.50.300">
    <property type="entry name" value="P-loop containing nucleotide triphosphate hydrolases"/>
    <property type="match status" value="1"/>
</dbReference>
<sequence>MSTITAKSESTDFDDWYFDRPFRHEIIENWAPPELVRAAEAEWPDDHWPFWHRYDNGKLTTKDPLRIPPACSELIRRMLCLPIAELLGIENAFGDWNCHASGLHGMPPGSSLGRHLDSDHHPNTGWKRACNAVFYLNSHWEQEWGGHFELYDATGTHCEKRITPKFNQLVLFQPSDVSYHAVSEVTGPETRKTLTVFFWTQSQGLMMSQFALANALKQPSKSEQTRFVILCQPRTGSSLLNTSLRQHPDIFMHREIFNHIQGHKLPQKGGQRLRKALTHPKAKAVGFNLHAFQPDRKYADWRDWEPAWDALAADATIKIIHLRRLDVLAQFASWKIAQVTGMWGPQQKLAQRPQVYIDPEALRWFHEWNRSLFEWRLSYLQGHSILSITYESLCDSWEETINECQRFLGVYAMTKLVSEEAELQREIERLGPWTTRFQLNGKAIGGSYEVSENELLLRQFRERLPYADRILELGCMEGGRTFSLARRVGHVVGVDVRREHLQRARFIQQQRNVHNVTFLEMDLEACDLESLGTFDAIHNVGLLYHMANPERMLRQLAAIAPEMLLWTYVVDDSDAEQGSYSGRFVTENPADQIGGIRSRSFRPTRSELIRMLSDCGWRDVELLTEEATAVALWCRKSAKTSSRRIPPRTMSVAVVIPCHNYAHYLEDCLKSVVHQSRRPEEILVVDDASTDDTEDVVKHWSDWGVQYLRVDHENVRLTRQAGMEATKSDVLCFVDADDLLTPDYLRSGMMQFDQHDIGVVYSDMIRFGTEDVVTGFPESVTSEEICQKNIIHCASLVRREALEMSQAFAVPVNPKVGHEDWALWRTVLAQGWKAKKQPALYSYRRHPQEISLTKSWDENPYYRLRCLDLETITLFVALSGRSAVWPRFREFLESQTWPREQTKLFLLDTSQNPEYSQLVKSWLSDCDYPHFKYEQLSVGAPGLADEERCGRVEIQDAVRLAAARIYNHLARQMTTNFVWVVEDDVIPPDNAAESLLRGFDQNTGSVAGPYRSRFHDGYVAWSEGHQILKERGESVKTIEGNGFGCVMLRSSVLKNSLFTCRQPPYDFDPAFYERLKKTGLQAKLNWDAECEHLDAALLKK</sequence>
<dbReference type="SUPFAM" id="SSF53448">
    <property type="entry name" value="Nucleotide-diphospho-sugar transferases"/>
    <property type="match status" value="2"/>
</dbReference>
<keyword evidence="3" id="KW-0560">Oxidoreductase</keyword>
<dbReference type="Proteomes" id="UP001642484">
    <property type="component" value="Unassembled WGS sequence"/>
</dbReference>
<dbReference type="Gene3D" id="3.40.50.150">
    <property type="entry name" value="Vaccinia Virus protein VP39"/>
    <property type="match status" value="1"/>
</dbReference>
<keyword evidence="6" id="KW-1185">Reference proteome</keyword>
<dbReference type="Pfam" id="PF13640">
    <property type="entry name" value="2OG-FeII_Oxy_3"/>
    <property type="match status" value="1"/>
</dbReference>
<evidence type="ECO:0000259" key="4">
    <source>
        <dbReference type="SMART" id="SM00702"/>
    </source>
</evidence>
<dbReference type="CDD" id="cd02440">
    <property type="entry name" value="AdoMet_MTases"/>
    <property type="match status" value="1"/>
</dbReference>
<gene>
    <name evidence="5" type="ORF">CCMP2556_LOCUS42310</name>
</gene>
<protein>
    <recommendedName>
        <fullName evidence="4">Prolyl 4-hydroxylase alpha subunit domain-containing protein</fullName>
    </recommendedName>
</protein>